<evidence type="ECO:0000256" key="3">
    <source>
        <dbReference type="ARBA" id="ARBA00022452"/>
    </source>
</evidence>
<protein>
    <submittedName>
        <fullName evidence="9">TonB-dependent receptor</fullName>
    </submittedName>
</protein>
<evidence type="ECO:0000259" key="8">
    <source>
        <dbReference type="Pfam" id="PF07715"/>
    </source>
</evidence>
<dbReference type="NCBIfam" id="TIGR04057">
    <property type="entry name" value="SusC_RagA_signa"/>
    <property type="match status" value="1"/>
</dbReference>
<keyword evidence="5 7" id="KW-0472">Membrane</keyword>
<gene>
    <name evidence="9" type="ORF">D7322_26180</name>
</gene>
<evidence type="ECO:0000256" key="6">
    <source>
        <dbReference type="ARBA" id="ARBA00023237"/>
    </source>
</evidence>
<dbReference type="GO" id="GO:0009279">
    <property type="term" value="C:cell outer membrane"/>
    <property type="evidence" value="ECO:0007669"/>
    <property type="project" value="UniProtKB-SubCell"/>
</dbReference>
<dbReference type="PROSITE" id="PS52016">
    <property type="entry name" value="TONB_DEPENDENT_REC_3"/>
    <property type="match status" value="1"/>
</dbReference>
<dbReference type="InterPro" id="IPR023996">
    <property type="entry name" value="TonB-dep_OMP_SusC/RagA"/>
</dbReference>
<dbReference type="RefSeq" id="WP_121127141.1">
    <property type="nucleotide sequence ID" value="NZ_RBWS01000027.1"/>
</dbReference>
<evidence type="ECO:0000313" key="10">
    <source>
        <dbReference type="Proteomes" id="UP000282423"/>
    </source>
</evidence>
<evidence type="ECO:0000313" key="9">
    <source>
        <dbReference type="EMBL" id="RKO68694.1"/>
    </source>
</evidence>
<evidence type="ECO:0000256" key="5">
    <source>
        <dbReference type="ARBA" id="ARBA00023136"/>
    </source>
</evidence>
<comment type="caution">
    <text evidence="9">The sequence shown here is derived from an EMBL/GenBank/DDBJ whole genome shotgun (WGS) entry which is preliminary data.</text>
</comment>
<accession>A0A420VQX9</accession>
<sequence length="1091" mass="120530">MKKKQVGQNLSSGQLLSPKIRYNMKIGSLAITGVLLSVSALAFPQRITLKMKNVPLKHFLQSVQKQTDIALLYPENLLTGKRVNVDIDKEELVPALRQVLGKFNLNIAHGIGQITVIPGQGMRSASTAGPAGLQEKVSVKGRIFNTSEPPSPLGGVTVSEKGGTATTVSDNQGYYSLEIAKGSRLSFTAVGYLSKEVLVNKTEANLTVSLKPNVADLDEVVVVGMTEMQKKHIASSVASLDIKSNIEGKPITNLSQSLQGGVTGLTVQQGSGLPGGDAASIKIRGISTLNNSDPLVLVDGVPMDMNHIDPVTVESVTILKDAAAAAIYGARAANGVILVTTKRGKAGQINVLYDGYYGQQSPTILPEFVDAPTYMRMYNYAQVASGGQILYTDEQISKTESGEDPINYPNTNWTDIVIDDYSPLTSHSLAVSGGNDVARFAVTGNYMYQKGMLPLNKMDRFNIRANTSVSLSKRFLINLDVLGIRRNTLYPNRAIDNGGSRILDDLYRLPPTVLPKYPQEEGWPTIYGRYADIVNPLAYEEVGGTIGYQYDQATINLQPKWSITDNLNLRGQFSYRLNSDVYKQNRDNFYFFDYYTKQLVQTWAVQRNAYSETRNTYYYLSGALDYNKTFKKHNIFAMGGFSVEKFNEGYWKESSLVSSYAKANYSYDNRYLAELSFRADGSSKFGPGKKYGFFPSIALGWNLHNENFFHVEAISNLKLRASYGQLGNENIGLYLYQNLINATNGLESVWGNPNITWEKVNILDLGLDMSIFKNKLSLTFDYYDKRTKDVLLKPTVAPSGAIGAAPLNAGKVSNKGMELSLNYNDKLGDDFSFSIRPGISYNKNKITELLGGPYYSGISTNEVGYAIKSHYGYVTDGILQYDDFAADKKTALVPALAGEGPGDIKYVDLNGDGMIDESDQKVIGDPTPRINYFSNVSFSYKNFDFEFLLQGAGNHDYSANLGGKSAGYLWHPLNLSASGGIPTTYRAANTWRENNQDAIYPRLLANPANNILRSDFWLFNAKYLRVKFIQAGYRFNSAYLNKYGIKNARLYVNTQNPFLFTKLKMADPESQGGSWTYGMMRIFSVGLTANF</sequence>
<comment type="similarity">
    <text evidence="7">Belongs to the TonB-dependent receptor family.</text>
</comment>
<keyword evidence="4 7" id="KW-0812">Transmembrane</keyword>
<dbReference type="NCBIfam" id="TIGR04056">
    <property type="entry name" value="OMP_RagA_SusC"/>
    <property type="match status" value="1"/>
</dbReference>
<name>A0A420VQX9_9SPHI</name>
<keyword evidence="3 7" id="KW-1134">Transmembrane beta strand</keyword>
<dbReference type="InterPro" id="IPR037066">
    <property type="entry name" value="Plug_dom_sf"/>
</dbReference>
<dbReference type="SUPFAM" id="SSF56935">
    <property type="entry name" value="Porins"/>
    <property type="match status" value="1"/>
</dbReference>
<dbReference type="SUPFAM" id="SSF49464">
    <property type="entry name" value="Carboxypeptidase regulatory domain-like"/>
    <property type="match status" value="1"/>
</dbReference>
<dbReference type="InterPro" id="IPR039426">
    <property type="entry name" value="TonB-dep_rcpt-like"/>
</dbReference>
<keyword evidence="10" id="KW-1185">Reference proteome</keyword>
<reference evidence="9 10" key="1">
    <citation type="submission" date="2018-10" db="EMBL/GenBank/DDBJ databases">
        <title>Sphingobacterium sp. M05W1-28.</title>
        <authorList>
            <person name="Cai H."/>
        </authorList>
    </citation>
    <scope>NUCLEOTIDE SEQUENCE [LARGE SCALE GENOMIC DNA]</scope>
    <source>
        <strain evidence="9 10">M05W1-28</strain>
    </source>
</reference>
<keyword evidence="2 7" id="KW-0813">Transport</keyword>
<dbReference type="FunFam" id="2.170.130.10:FF:000003">
    <property type="entry name" value="SusC/RagA family TonB-linked outer membrane protein"/>
    <property type="match status" value="1"/>
</dbReference>
<dbReference type="InterPro" id="IPR036942">
    <property type="entry name" value="Beta-barrel_TonB_sf"/>
</dbReference>
<dbReference type="Pfam" id="PF07715">
    <property type="entry name" value="Plug"/>
    <property type="match status" value="1"/>
</dbReference>
<dbReference type="InterPro" id="IPR008969">
    <property type="entry name" value="CarboxyPept-like_regulatory"/>
</dbReference>
<organism evidence="9 10">
    <name type="scientific">Sphingobacterium puteale</name>
    <dbReference type="NCBI Taxonomy" id="2420510"/>
    <lineage>
        <taxon>Bacteria</taxon>
        <taxon>Pseudomonadati</taxon>
        <taxon>Bacteroidota</taxon>
        <taxon>Sphingobacteriia</taxon>
        <taxon>Sphingobacteriales</taxon>
        <taxon>Sphingobacteriaceae</taxon>
        <taxon>Sphingobacterium</taxon>
    </lineage>
</organism>
<dbReference type="InterPro" id="IPR023997">
    <property type="entry name" value="TonB-dep_OMP_SusC/RagA_CS"/>
</dbReference>
<dbReference type="Gene3D" id="2.60.40.1120">
    <property type="entry name" value="Carboxypeptidase-like, regulatory domain"/>
    <property type="match status" value="1"/>
</dbReference>
<dbReference type="EMBL" id="RBWS01000027">
    <property type="protein sequence ID" value="RKO68694.1"/>
    <property type="molecule type" value="Genomic_DNA"/>
</dbReference>
<dbReference type="Gene3D" id="2.170.130.10">
    <property type="entry name" value="TonB-dependent receptor, plug domain"/>
    <property type="match status" value="1"/>
</dbReference>
<dbReference type="InterPro" id="IPR012910">
    <property type="entry name" value="Plug_dom"/>
</dbReference>
<evidence type="ECO:0000256" key="4">
    <source>
        <dbReference type="ARBA" id="ARBA00022692"/>
    </source>
</evidence>
<keyword evidence="6 7" id="KW-0998">Cell outer membrane</keyword>
<dbReference type="AlphaFoldDB" id="A0A420VQX9"/>
<dbReference type="Proteomes" id="UP000282423">
    <property type="component" value="Unassembled WGS sequence"/>
</dbReference>
<comment type="subcellular location">
    <subcellularLocation>
        <location evidence="1 7">Cell outer membrane</location>
        <topology evidence="1 7">Multi-pass membrane protein</topology>
    </subcellularLocation>
</comment>
<proteinExistence type="inferred from homology"/>
<keyword evidence="9" id="KW-0675">Receptor</keyword>
<dbReference type="Gene3D" id="2.40.170.20">
    <property type="entry name" value="TonB-dependent receptor, beta-barrel domain"/>
    <property type="match status" value="1"/>
</dbReference>
<feature type="domain" description="TonB-dependent receptor plug" evidence="8">
    <location>
        <begin position="236"/>
        <end position="336"/>
    </location>
</feature>
<dbReference type="Pfam" id="PF13715">
    <property type="entry name" value="CarbopepD_reg_2"/>
    <property type="match status" value="1"/>
</dbReference>
<evidence type="ECO:0000256" key="7">
    <source>
        <dbReference type="PROSITE-ProRule" id="PRU01360"/>
    </source>
</evidence>
<dbReference type="OrthoDB" id="9768177at2"/>
<evidence type="ECO:0000256" key="1">
    <source>
        <dbReference type="ARBA" id="ARBA00004571"/>
    </source>
</evidence>
<evidence type="ECO:0000256" key="2">
    <source>
        <dbReference type="ARBA" id="ARBA00022448"/>
    </source>
</evidence>